<evidence type="ECO:0000313" key="2">
    <source>
        <dbReference type="Proteomes" id="UP001168972"/>
    </source>
</evidence>
<comment type="caution">
    <text evidence="1">The sequence shown here is derived from an EMBL/GenBank/DDBJ whole genome shotgun (WGS) entry which is preliminary data.</text>
</comment>
<name>A0AA39FGR0_MICHY</name>
<sequence length="79" mass="9178">MVDCRLAPIWRSMLETLGMAFQVPLSGARHTNTVRRRETSTDYDCKVSSWDSRKLNRYSSSGYIQWIFTQLNSVFGIEL</sequence>
<dbReference type="EMBL" id="JAQQBR010001831">
    <property type="protein sequence ID" value="KAK0169146.1"/>
    <property type="molecule type" value="Genomic_DNA"/>
</dbReference>
<reference evidence="1" key="2">
    <citation type="submission" date="2023-03" db="EMBL/GenBank/DDBJ databases">
        <authorList>
            <person name="Inwood S.N."/>
            <person name="Skelly J.G."/>
            <person name="Guhlin J."/>
            <person name="Harrop T.W.R."/>
            <person name="Goldson S.G."/>
            <person name="Dearden P.K."/>
        </authorList>
    </citation>
    <scope>NUCLEOTIDE SEQUENCE</scope>
    <source>
        <strain evidence="1">Lincoln</strain>
        <tissue evidence="1">Whole body</tissue>
    </source>
</reference>
<evidence type="ECO:0000313" key="1">
    <source>
        <dbReference type="EMBL" id="KAK0169146.1"/>
    </source>
</evidence>
<gene>
    <name evidence="1" type="ORF">PV327_002892</name>
</gene>
<proteinExistence type="predicted"/>
<accession>A0AA39FGR0</accession>
<protein>
    <submittedName>
        <fullName evidence="1">Uncharacterized protein</fullName>
    </submittedName>
</protein>
<reference evidence="1" key="1">
    <citation type="journal article" date="2023" name="bioRxiv">
        <title>Scaffold-level genome assemblies of two parasitoid biocontrol wasps reveal the parthenogenesis mechanism and an associated novel virus.</title>
        <authorList>
            <person name="Inwood S."/>
            <person name="Skelly J."/>
            <person name="Guhlin J."/>
            <person name="Harrop T."/>
            <person name="Goldson S."/>
            <person name="Dearden P."/>
        </authorList>
    </citation>
    <scope>NUCLEOTIDE SEQUENCE</scope>
    <source>
        <strain evidence="1">Lincoln</strain>
        <tissue evidence="1">Whole body</tissue>
    </source>
</reference>
<keyword evidence="2" id="KW-1185">Reference proteome</keyword>
<dbReference type="AlphaFoldDB" id="A0AA39FGR0"/>
<dbReference type="Proteomes" id="UP001168972">
    <property type="component" value="Unassembled WGS sequence"/>
</dbReference>
<organism evidence="1 2">
    <name type="scientific">Microctonus hyperodae</name>
    <name type="common">Parasitoid wasp</name>
    <dbReference type="NCBI Taxonomy" id="165561"/>
    <lineage>
        <taxon>Eukaryota</taxon>
        <taxon>Metazoa</taxon>
        <taxon>Ecdysozoa</taxon>
        <taxon>Arthropoda</taxon>
        <taxon>Hexapoda</taxon>
        <taxon>Insecta</taxon>
        <taxon>Pterygota</taxon>
        <taxon>Neoptera</taxon>
        <taxon>Endopterygota</taxon>
        <taxon>Hymenoptera</taxon>
        <taxon>Apocrita</taxon>
        <taxon>Ichneumonoidea</taxon>
        <taxon>Braconidae</taxon>
        <taxon>Euphorinae</taxon>
        <taxon>Microctonus</taxon>
    </lineage>
</organism>